<gene>
    <name evidence="2" type="ORF">RCL2_001190300</name>
    <name evidence="1" type="ORF">RclHR1_23960001</name>
</gene>
<comment type="caution">
    <text evidence="1">The sequence shown here is derived from an EMBL/GenBank/DDBJ whole genome shotgun (WGS) entry which is preliminary data.</text>
</comment>
<keyword evidence="3" id="KW-1185">Reference proteome</keyword>
<dbReference type="OrthoDB" id="2416509at2759"/>
<organism evidence="1 3">
    <name type="scientific">Rhizophagus clarus</name>
    <dbReference type="NCBI Taxonomy" id="94130"/>
    <lineage>
        <taxon>Eukaryota</taxon>
        <taxon>Fungi</taxon>
        <taxon>Fungi incertae sedis</taxon>
        <taxon>Mucoromycota</taxon>
        <taxon>Glomeromycotina</taxon>
        <taxon>Glomeromycetes</taxon>
        <taxon>Glomerales</taxon>
        <taxon>Glomeraceae</taxon>
        <taxon>Rhizophagus</taxon>
    </lineage>
</organism>
<sequence length="88" mass="10790">MAIAYKEYVNYCPSLWIEEKKSQLRDQLDKEVHDLIKEILEQKGYRQAYIFWWGLKIVYLPCRYIIESLQDSENYLIKKFNGYFVKLK</sequence>
<dbReference type="AlphaFoldDB" id="A0A2Z6QX73"/>
<dbReference type="Proteomes" id="UP000247702">
    <property type="component" value="Unassembled WGS sequence"/>
</dbReference>
<evidence type="ECO:0000313" key="3">
    <source>
        <dbReference type="Proteomes" id="UP000247702"/>
    </source>
</evidence>
<dbReference type="EMBL" id="BEXD01001553">
    <property type="protein sequence ID" value="GBB94640.1"/>
    <property type="molecule type" value="Genomic_DNA"/>
</dbReference>
<protein>
    <submittedName>
        <fullName evidence="1">Uncharacterized protein</fullName>
    </submittedName>
</protein>
<evidence type="ECO:0000313" key="1">
    <source>
        <dbReference type="EMBL" id="GBB94640.1"/>
    </source>
</evidence>
<proteinExistence type="predicted"/>
<dbReference type="EMBL" id="BLAL01000086">
    <property type="protein sequence ID" value="GES84810.1"/>
    <property type="molecule type" value="Genomic_DNA"/>
</dbReference>
<evidence type="ECO:0000313" key="2">
    <source>
        <dbReference type="EMBL" id="GES84810.1"/>
    </source>
</evidence>
<reference evidence="2" key="2">
    <citation type="submission" date="2019-10" db="EMBL/GenBank/DDBJ databases">
        <title>Conservation and host-specific expression of non-tandemly repeated heterogenous ribosome RNA gene in arbuscular mycorrhizal fungi.</title>
        <authorList>
            <person name="Maeda T."/>
            <person name="Kobayashi Y."/>
            <person name="Nakagawa T."/>
            <person name="Ezawa T."/>
            <person name="Yamaguchi K."/>
            <person name="Bino T."/>
            <person name="Nishimoto Y."/>
            <person name="Shigenobu S."/>
            <person name="Kawaguchi M."/>
        </authorList>
    </citation>
    <scope>NUCLEOTIDE SEQUENCE</scope>
    <source>
        <strain evidence="2">HR1</strain>
    </source>
</reference>
<name>A0A2Z6QX73_9GLOM</name>
<reference evidence="1 3" key="1">
    <citation type="submission" date="2017-11" db="EMBL/GenBank/DDBJ databases">
        <title>The genome of Rhizophagus clarus HR1 reveals common genetic basis of auxotrophy among arbuscular mycorrhizal fungi.</title>
        <authorList>
            <person name="Kobayashi Y."/>
        </authorList>
    </citation>
    <scope>NUCLEOTIDE SEQUENCE [LARGE SCALE GENOMIC DNA]</scope>
    <source>
        <strain evidence="1 3">HR1</strain>
    </source>
</reference>
<accession>A0A2Z6QX73</accession>
<dbReference type="Proteomes" id="UP000615446">
    <property type="component" value="Unassembled WGS sequence"/>
</dbReference>